<keyword evidence="1" id="KW-1133">Transmembrane helix</keyword>
<proteinExistence type="predicted"/>
<dbReference type="EMBL" id="JAZBJM010000027">
    <property type="protein sequence ID" value="MEM0519682.1"/>
    <property type="molecule type" value="Genomic_DNA"/>
</dbReference>
<evidence type="ECO:0000313" key="4">
    <source>
        <dbReference type="Proteomes" id="UP001388259"/>
    </source>
</evidence>
<evidence type="ECO:0000313" key="2">
    <source>
        <dbReference type="EMBL" id="MEM0519682.1"/>
    </source>
</evidence>
<evidence type="ECO:0000256" key="1">
    <source>
        <dbReference type="SAM" id="Phobius"/>
    </source>
</evidence>
<evidence type="ECO:0008006" key="6">
    <source>
        <dbReference type="Google" id="ProtNLM"/>
    </source>
</evidence>
<gene>
    <name evidence="3" type="ORF">VZD24_15120</name>
    <name evidence="2" type="ORF">VZD85_15095</name>
</gene>
<accession>A0AB35YZP7</accession>
<feature type="transmembrane region" description="Helical" evidence="1">
    <location>
        <begin position="114"/>
        <end position="134"/>
    </location>
</feature>
<comment type="caution">
    <text evidence="2">The sequence shown here is derived from an EMBL/GenBank/DDBJ whole genome shotgun (WGS) entry which is preliminary data.</text>
</comment>
<organism evidence="2 4">
    <name type="scientific">Aequorivita flava</name>
    <dbReference type="NCBI Taxonomy" id="3114371"/>
    <lineage>
        <taxon>Bacteria</taxon>
        <taxon>Pseudomonadati</taxon>
        <taxon>Bacteroidota</taxon>
        <taxon>Flavobacteriia</taxon>
        <taxon>Flavobacteriales</taxon>
        <taxon>Flavobacteriaceae</taxon>
        <taxon>Aequorivita</taxon>
    </lineage>
</organism>
<reference evidence="2 5" key="1">
    <citation type="submission" date="2024-01" db="EMBL/GenBank/DDBJ databases">
        <title>Aequorivita flavus sp. nov., isolated from deep-sea sediment.</title>
        <authorList>
            <person name="Chen X."/>
        </authorList>
    </citation>
    <scope>NUCLEOTIDE SEQUENCE</scope>
    <source>
        <strain evidence="2">MCCC 1A16923</strain>
        <strain evidence="3 5">MCCC 1A16935</strain>
    </source>
</reference>
<dbReference type="Proteomes" id="UP001388259">
    <property type="component" value="Unassembled WGS sequence"/>
</dbReference>
<keyword evidence="1" id="KW-0812">Transmembrane</keyword>
<protein>
    <recommendedName>
        <fullName evidence="6">EF-hand domain-containing protein</fullName>
    </recommendedName>
</protein>
<dbReference type="RefSeq" id="WP_342688094.1">
    <property type="nucleotide sequence ID" value="NZ_JAZBJM010000027.1"/>
</dbReference>
<keyword evidence="1" id="KW-0472">Membrane</keyword>
<evidence type="ECO:0000313" key="3">
    <source>
        <dbReference type="EMBL" id="MEM0574850.1"/>
    </source>
</evidence>
<sequence>MDEPNDLDILVKSEFEKLYSELDDDKQKFINPKSIKNILFHLIENPRLNPQKNQKLQELGEIRMKKKLMEFFNSVRNTDLNKDSASDLYVRYFMKIGEFMSEYYGFSGDGGKNILISILIVLTIGVGIDTILYLISWIELPLFSLLLLTFYIVRRIIKYRKKKQYGLFY</sequence>
<keyword evidence="5" id="KW-1185">Reference proteome</keyword>
<name>A0AB35YZP7_9FLAO</name>
<feature type="transmembrane region" description="Helical" evidence="1">
    <location>
        <begin position="140"/>
        <end position="157"/>
    </location>
</feature>
<evidence type="ECO:0000313" key="5">
    <source>
        <dbReference type="Proteomes" id="UP001390963"/>
    </source>
</evidence>
<dbReference type="Proteomes" id="UP001390963">
    <property type="component" value="Unassembled WGS sequence"/>
</dbReference>
<dbReference type="EMBL" id="JBANCF010000030">
    <property type="protein sequence ID" value="MEM0574850.1"/>
    <property type="molecule type" value="Genomic_DNA"/>
</dbReference>
<dbReference type="AlphaFoldDB" id="A0AB35YZP7"/>